<comment type="similarity">
    <text evidence="1">Belongs to the SRR1 family.</text>
</comment>
<dbReference type="EMBL" id="BQKY01000003">
    <property type="protein sequence ID" value="GJN88739.1"/>
    <property type="molecule type" value="Genomic_DNA"/>
</dbReference>
<dbReference type="GO" id="GO:0005737">
    <property type="term" value="C:cytoplasm"/>
    <property type="evidence" value="ECO:0007669"/>
    <property type="project" value="TreeGrafter"/>
</dbReference>
<sequence>MSDHEHADDFTAVSYKKPGRAPRNRKGKNRFRERTLEEKLAAREEALVCSGYLRECRARVLCLGLGSVSDSSKAQDQYLLLRELLDELQLDGAAEFYDPVFTAEDAGFLESQGHKVLAADLCRMLLLGNRLDLYNDPTYSGSLQRHKSATDRDELGASAPFVTRAATKDHLEAFNDLALEWPTLDRIDAESACEHSV</sequence>
<organism evidence="4 5">
    <name type="scientific">Rhodotorula paludigena</name>
    <dbReference type="NCBI Taxonomy" id="86838"/>
    <lineage>
        <taxon>Eukaryota</taxon>
        <taxon>Fungi</taxon>
        <taxon>Dikarya</taxon>
        <taxon>Basidiomycota</taxon>
        <taxon>Pucciniomycotina</taxon>
        <taxon>Microbotryomycetes</taxon>
        <taxon>Sporidiobolales</taxon>
        <taxon>Sporidiobolaceae</taxon>
        <taxon>Rhodotorula</taxon>
    </lineage>
</organism>
<evidence type="ECO:0000259" key="3">
    <source>
        <dbReference type="Pfam" id="PF07985"/>
    </source>
</evidence>
<dbReference type="InterPro" id="IPR040044">
    <property type="entry name" value="SRR1L"/>
</dbReference>
<feature type="domain" description="SRR1-like" evidence="3">
    <location>
        <begin position="58"/>
        <end position="118"/>
    </location>
</feature>
<reference evidence="4 5" key="1">
    <citation type="submission" date="2021-12" db="EMBL/GenBank/DDBJ databases">
        <title>High titer production of polyol ester of fatty acids by Rhodotorula paludigena BS15 towards product separation-free biomass refinery.</title>
        <authorList>
            <person name="Mano J."/>
            <person name="Ono H."/>
            <person name="Tanaka T."/>
            <person name="Naito K."/>
            <person name="Sushida H."/>
            <person name="Ike M."/>
            <person name="Tokuyasu K."/>
            <person name="Kitaoka M."/>
        </authorList>
    </citation>
    <scope>NUCLEOTIDE SEQUENCE [LARGE SCALE GENOMIC DNA]</scope>
    <source>
        <strain evidence="4 5">BS15</strain>
    </source>
</reference>
<evidence type="ECO:0000256" key="1">
    <source>
        <dbReference type="ARBA" id="ARBA00009856"/>
    </source>
</evidence>
<dbReference type="InterPro" id="IPR012942">
    <property type="entry name" value="SRR1-like"/>
</dbReference>
<dbReference type="GO" id="GO:0005634">
    <property type="term" value="C:nucleus"/>
    <property type="evidence" value="ECO:0007669"/>
    <property type="project" value="TreeGrafter"/>
</dbReference>
<name>A0AAV5GFU4_9BASI</name>
<protein>
    <recommendedName>
        <fullName evidence="3">SRR1-like domain-containing protein</fullName>
    </recommendedName>
</protein>
<feature type="region of interest" description="Disordered" evidence="2">
    <location>
        <begin position="1"/>
        <end position="30"/>
    </location>
</feature>
<evidence type="ECO:0000313" key="4">
    <source>
        <dbReference type="EMBL" id="GJN88739.1"/>
    </source>
</evidence>
<evidence type="ECO:0000313" key="5">
    <source>
        <dbReference type="Proteomes" id="UP001342314"/>
    </source>
</evidence>
<dbReference type="PANTHER" id="PTHR28626">
    <property type="entry name" value="SRR1-LIKE PROTEIN"/>
    <property type="match status" value="1"/>
</dbReference>
<dbReference type="AlphaFoldDB" id="A0AAV5GFU4"/>
<dbReference type="PANTHER" id="PTHR28626:SF3">
    <property type="entry name" value="SRR1-LIKE PROTEIN"/>
    <property type="match status" value="1"/>
</dbReference>
<gene>
    <name evidence="4" type="ORF">Rhopal_001705-T1</name>
</gene>
<proteinExistence type="inferred from homology"/>
<evidence type="ECO:0000256" key="2">
    <source>
        <dbReference type="SAM" id="MobiDB-lite"/>
    </source>
</evidence>
<dbReference type="Proteomes" id="UP001342314">
    <property type="component" value="Unassembled WGS sequence"/>
</dbReference>
<feature type="compositionally biased region" description="Basic residues" evidence="2">
    <location>
        <begin position="17"/>
        <end position="29"/>
    </location>
</feature>
<dbReference type="Pfam" id="PF07985">
    <property type="entry name" value="SRR1"/>
    <property type="match status" value="1"/>
</dbReference>
<comment type="caution">
    <text evidence="4">The sequence shown here is derived from an EMBL/GenBank/DDBJ whole genome shotgun (WGS) entry which is preliminary data.</text>
</comment>
<accession>A0AAV5GFU4</accession>
<keyword evidence="5" id="KW-1185">Reference proteome</keyword>